<keyword evidence="8" id="KW-0547">Nucleotide-binding</keyword>
<keyword evidence="5 6" id="KW-0234">DNA repair</keyword>
<dbReference type="GO" id="GO:0009379">
    <property type="term" value="C:Holliday junction helicase complex"/>
    <property type="evidence" value="ECO:0007669"/>
    <property type="project" value="InterPro"/>
</dbReference>
<feature type="domain" description="Helix-hairpin-helix DNA-binding motif class 1" evidence="7">
    <location>
        <begin position="107"/>
        <end position="126"/>
    </location>
</feature>
<dbReference type="GO" id="GO:0006310">
    <property type="term" value="P:DNA recombination"/>
    <property type="evidence" value="ECO:0007669"/>
    <property type="project" value="UniProtKB-UniRule"/>
</dbReference>
<dbReference type="AlphaFoldDB" id="A0A0D0YV85"/>
<dbReference type="InterPro" id="IPR036267">
    <property type="entry name" value="RuvA_C_sf"/>
</dbReference>
<dbReference type="InterPro" id="IPR012340">
    <property type="entry name" value="NA-bd_OB-fold"/>
</dbReference>
<dbReference type="GO" id="GO:0005737">
    <property type="term" value="C:cytoplasm"/>
    <property type="evidence" value="ECO:0007669"/>
    <property type="project" value="UniProtKB-SubCell"/>
</dbReference>
<dbReference type="Pfam" id="PF01330">
    <property type="entry name" value="RuvA_N"/>
    <property type="match status" value="1"/>
</dbReference>
<name>A0A0D0YV85_9LACO</name>
<feature type="domain" description="Helix-hairpin-helix DNA-binding motif class 1" evidence="7">
    <location>
        <begin position="72"/>
        <end position="91"/>
    </location>
</feature>
<reference evidence="8 9" key="1">
    <citation type="submission" date="2013-08" db="EMBL/GenBank/DDBJ databases">
        <title>Lactobacillus wasatchii sp. WDC04, a late gas producing bacteria isolated from aged chedder cheese.</title>
        <authorList>
            <person name="Oberg C.J."/>
            <person name="Culumber M."/>
            <person name="McMahon D.J."/>
            <person name="Broadbent J.R."/>
            <person name="Oberg T.S."/>
            <person name="Ortaki F."/>
        </authorList>
    </citation>
    <scope>NUCLEOTIDE SEQUENCE [LARGE SCALE GENOMIC DNA]</scope>
    <source>
        <strain evidence="8 9">WDC04</strain>
    </source>
</reference>
<keyword evidence="4 6" id="KW-0233">DNA recombination</keyword>
<protein>
    <recommendedName>
        <fullName evidence="6">Holliday junction branch migration complex subunit RuvA</fullName>
    </recommendedName>
</protein>
<dbReference type="GO" id="GO:0048476">
    <property type="term" value="C:Holliday junction resolvase complex"/>
    <property type="evidence" value="ECO:0007669"/>
    <property type="project" value="UniProtKB-UniRule"/>
</dbReference>
<comment type="function">
    <text evidence="6">The RuvA-RuvB-RuvC complex processes Holliday junction (HJ) DNA during genetic recombination and DNA repair, while the RuvA-RuvB complex plays an important role in the rescue of blocked DNA replication forks via replication fork reversal (RFR). RuvA specifically binds to HJ cruciform DNA, conferring on it an open structure. The RuvB hexamer acts as an ATP-dependent pump, pulling dsDNA into and through the RuvAB complex. HJ branch migration allows RuvC to scan DNA until it finds its consensus sequence, where it cleaves and resolves the cruciform DNA.</text>
</comment>
<dbReference type="SMART" id="SM00278">
    <property type="entry name" value="HhH1"/>
    <property type="match status" value="2"/>
</dbReference>
<dbReference type="Pfam" id="PF07499">
    <property type="entry name" value="RuvA_C"/>
    <property type="match status" value="1"/>
</dbReference>
<dbReference type="GO" id="GO:0000400">
    <property type="term" value="F:four-way junction DNA binding"/>
    <property type="evidence" value="ECO:0007669"/>
    <property type="project" value="UniProtKB-UniRule"/>
</dbReference>
<keyword evidence="8" id="KW-0347">Helicase</keyword>
<dbReference type="Gene3D" id="1.10.150.20">
    <property type="entry name" value="5' to 3' exonuclease, C-terminal subdomain"/>
    <property type="match status" value="1"/>
</dbReference>
<evidence type="ECO:0000256" key="4">
    <source>
        <dbReference type="ARBA" id="ARBA00023172"/>
    </source>
</evidence>
<dbReference type="InterPro" id="IPR010994">
    <property type="entry name" value="RuvA_2-like"/>
</dbReference>
<dbReference type="InterPro" id="IPR011114">
    <property type="entry name" value="RuvA_C"/>
</dbReference>
<dbReference type="SUPFAM" id="SSF50249">
    <property type="entry name" value="Nucleic acid-binding proteins"/>
    <property type="match status" value="1"/>
</dbReference>
<evidence type="ECO:0000259" key="7">
    <source>
        <dbReference type="SMART" id="SM00278"/>
    </source>
</evidence>
<comment type="caution">
    <text evidence="6">Lacks conserved residue(s) required for the propagation of feature annotation.</text>
</comment>
<evidence type="ECO:0000313" key="8">
    <source>
        <dbReference type="EMBL" id="KIS03194.1"/>
    </source>
</evidence>
<dbReference type="GO" id="GO:0006281">
    <property type="term" value="P:DNA repair"/>
    <property type="evidence" value="ECO:0007669"/>
    <property type="project" value="UniProtKB-UniRule"/>
</dbReference>
<dbReference type="GO" id="GO:0005524">
    <property type="term" value="F:ATP binding"/>
    <property type="evidence" value="ECO:0007669"/>
    <property type="project" value="InterPro"/>
</dbReference>
<keyword evidence="1 6" id="KW-0963">Cytoplasm</keyword>
<comment type="similarity">
    <text evidence="6">Belongs to the RuvA family.</text>
</comment>
<evidence type="ECO:0000256" key="2">
    <source>
        <dbReference type="ARBA" id="ARBA00022763"/>
    </source>
</evidence>
<comment type="domain">
    <text evidence="6">Has three domains with a flexible linker between the domains II and III and assumes an 'L' shape. Domain III is highly mobile and contacts RuvB.</text>
</comment>
<keyword evidence="9" id="KW-1185">Reference proteome</keyword>
<keyword evidence="8" id="KW-0378">Hydrolase</keyword>
<comment type="caution">
    <text evidence="8">The sequence shown here is derived from an EMBL/GenBank/DDBJ whole genome shotgun (WGS) entry which is preliminary data.</text>
</comment>
<proteinExistence type="inferred from homology"/>
<dbReference type="STRING" id="1335616.WDC_1227"/>
<dbReference type="InterPro" id="IPR000085">
    <property type="entry name" value="RuvA"/>
</dbReference>
<dbReference type="NCBIfam" id="TIGR00084">
    <property type="entry name" value="ruvA"/>
    <property type="match status" value="1"/>
</dbReference>
<organism evidence="8 9">
    <name type="scientific">Paucilactobacillus wasatchensis</name>
    <dbReference type="NCBI Taxonomy" id="1335616"/>
    <lineage>
        <taxon>Bacteria</taxon>
        <taxon>Bacillati</taxon>
        <taxon>Bacillota</taxon>
        <taxon>Bacilli</taxon>
        <taxon>Lactobacillales</taxon>
        <taxon>Lactobacillaceae</taxon>
        <taxon>Paucilactobacillus</taxon>
    </lineage>
</organism>
<dbReference type="InterPro" id="IPR013849">
    <property type="entry name" value="DNA_helicase_Holl-junc_RuvA_I"/>
</dbReference>
<dbReference type="SUPFAM" id="SSF47781">
    <property type="entry name" value="RuvA domain 2-like"/>
    <property type="match status" value="1"/>
</dbReference>
<dbReference type="InterPro" id="IPR003583">
    <property type="entry name" value="Hlx-hairpin-Hlx_DNA-bd_motif"/>
</dbReference>
<keyword evidence="3 6" id="KW-0238">DNA-binding</keyword>
<dbReference type="EMBL" id="AWTT01000028">
    <property type="protein sequence ID" value="KIS03194.1"/>
    <property type="molecule type" value="Genomic_DNA"/>
</dbReference>
<evidence type="ECO:0000256" key="1">
    <source>
        <dbReference type="ARBA" id="ARBA00022490"/>
    </source>
</evidence>
<evidence type="ECO:0000256" key="5">
    <source>
        <dbReference type="ARBA" id="ARBA00023204"/>
    </source>
</evidence>
<evidence type="ECO:0000256" key="3">
    <source>
        <dbReference type="ARBA" id="ARBA00023125"/>
    </source>
</evidence>
<dbReference type="PATRIC" id="fig|1335616.4.peg.1227"/>
<keyword evidence="8" id="KW-0067">ATP-binding</keyword>
<dbReference type="Gene3D" id="2.40.50.140">
    <property type="entry name" value="Nucleic acid-binding proteins"/>
    <property type="match status" value="1"/>
</dbReference>
<accession>A0A0D0YV85</accession>
<dbReference type="GO" id="GO:0009378">
    <property type="term" value="F:four-way junction helicase activity"/>
    <property type="evidence" value="ECO:0007669"/>
    <property type="project" value="InterPro"/>
</dbReference>
<feature type="region of interest" description="Domain III" evidence="6">
    <location>
        <begin position="149"/>
        <end position="199"/>
    </location>
</feature>
<comment type="subcellular location">
    <subcellularLocation>
        <location evidence="6">Cytoplasm</location>
    </subcellularLocation>
</comment>
<dbReference type="HAMAP" id="MF_00031">
    <property type="entry name" value="DNA_HJ_migration_RuvA"/>
    <property type="match status" value="1"/>
</dbReference>
<dbReference type="Proteomes" id="UP000032279">
    <property type="component" value="Unassembled WGS sequence"/>
</dbReference>
<comment type="subunit">
    <text evidence="6">Homotetramer. Forms an RuvA(8)-RuvB(12)-Holliday junction (HJ) complex. HJ DNA is sandwiched between 2 RuvA tetramers; dsDNA enters through RuvA and exits via RuvB. An RuvB hexamer assembles on each DNA strand where it exits the tetramer. Each RuvB hexamer is contacted by two RuvA subunits (via domain III) on 2 adjacent RuvB subunits; this complex drives branch migration. In the full resolvosome a probable DNA-RuvA(4)-RuvB(12)-RuvC(2) complex forms which resolves the HJ.</text>
</comment>
<dbReference type="OrthoDB" id="5293449at2"/>
<evidence type="ECO:0000313" key="9">
    <source>
        <dbReference type="Proteomes" id="UP000032279"/>
    </source>
</evidence>
<dbReference type="RefSeq" id="WP_044010962.1">
    <property type="nucleotide sequence ID" value="NZ_AWTT01000028.1"/>
</dbReference>
<sequence>MFEYFEGHVTMVTPSFVVLDVAGVGYKLLTANPYRYQENNEKPVRIFVYQAVRDNEMALYGFIDQAEKQLFEKLINVSGIGPKSALAILANEDHSGLINAIANNDSAYLTKFPGVGKKTASQIVLDLKDKITQLDQASDVTVNAVANGTDSSQLADALAALEALGYRAKEVERIAKQLRKLPTTSTDGYLSQGLSLLTE</sequence>
<dbReference type="SUPFAM" id="SSF46929">
    <property type="entry name" value="DNA helicase RuvA subunit, C-terminal domain"/>
    <property type="match status" value="1"/>
</dbReference>
<gene>
    <name evidence="6 8" type="primary">ruvA</name>
    <name evidence="8" type="ORF">WDC_1227</name>
</gene>
<evidence type="ECO:0000256" key="6">
    <source>
        <dbReference type="HAMAP-Rule" id="MF_00031"/>
    </source>
</evidence>
<keyword evidence="2 6" id="KW-0227">DNA damage</keyword>
<dbReference type="Pfam" id="PF14520">
    <property type="entry name" value="HHH_5"/>
    <property type="match status" value="1"/>
</dbReference>